<gene>
    <name evidence="3" type="ORF">K4G57_06375</name>
</gene>
<keyword evidence="3" id="KW-0808">Transferase</keyword>
<evidence type="ECO:0000313" key="3">
    <source>
        <dbReference type="EMBL" id="MBX7491084.1"/>
    </source>
</evidence>
<dbReference type="EMBL" id="JAIGYQ010000008">
    <property type="protein sequence ID" value="MBX7491084.1"/>
    <property type="molecule type" value="Genomic_DNA"/>
</dbReference>
<proteinExistence type="predicted"/>
<dbReference type="InterPro" id="IPR028098">
    <property type="entry name" value="Glyco_trans_4-like_N"/>
</dbReference>
<accession>A0ABS7JNU6</accession>
<reference evidence="3 4" key="1">
    <citation type="submission" date="2021-08" db="EMBL/GenBank/DDBJ databases">
        <title>Helicobacter spp. isolated from feces of Anatolian Ground Squirrel (Spermophilus xanthoprymnus) in Turkey.</title>
        <authorList>
            <person name="Aydin F."/>
            <person name="Abay S."/>
            <person name="Kayman T."/>
            <person name="Karakaya E."/>
            <person name="Saticioglu I.B."/>
        </authorList>
    </citation>
    <scope>NUCLEOTIDE SEQUENCE [LARGE SCALE GENOMIC DNA]</scope>
    <source>
        <strain evidence="3 4">Faydin-H70</strain>
    </source>
</reference>
<keyword evidence="4" id="KW-1185">Reference proteome</keyword>
<sequence length="385" mass="43465">MESKTTKNPKLKIILAIRSLNFGGAERQWILLAKELTKHKEIELHLCTLYGGGELESEIHTIPHTCLEKKGRGDFSFLLRYYKLIKTFNPDCIYAFMPEMNIFSLLCGKLQRNACKVIFGFRSSAINVSKLPFASKLYFYTQKFLSRYADAIICNSQDAINFYKSKGYFMKKAFVVHNGIDTKRFCPSDSSALRAELGIAQDCFVFGISARMHAVKDYPLLALVAKEFLESLGSKKDKVAFVSLGKSNLEILHTCTELLAPYSMKFLGAKNAMEHYYPLFDCIVSTSYTESFSNSIAEGMACGCVPIVSDVGESKVIANFNQDSYQFCFTPKDSKGALECLKSLYVLKNSAQFTKLKEQARAHIIKEFSPKNMTEKTLEILKKKL</sequence>
<dbReference type="PANTHER" id="PTHR45947:SF3">
    <property type="entry name" value="SULFOQUINOVOSYL TRANSFERASE SQD2"/>
    <property type="match status" value="1"/>
</dbReference>
<comment type="caution">
    <text evidence="3">The sequence shown here is derived from an EMBL/GenBank/DDBJ whole genome shotgun (WGS) entry which is preliminary data.</text>
</comment>
<organism evidence="3 4">
    <name type="scientific">Helicobacter turcicus</name>
    <dbReference type="NCBI Taxonomy" id="2867412"/>
    <lineage>
        <taxon>Bacteria</taxon>
        <taxon>Pseudomonadati</taxon>
        <taxon>Campylobacterota</taxon>
        <taxon>Epsilonproteobacteria</taxon>
        <taxon>Campylobacterales</taxon>
        <taxon>Helicobacteraceae</taxon>
        <taxon>Helicobacter</taxon>
    </lineage>
</organism>
<feature type="domain" description="Glycosyltransferase subfamily 4-like N-terminal" evidence="2">
    <location>
        <begin position="22"/>
        <end position="184"/>
    </location>
</feature>
<keyword evidence="3" id="KW-0328">Glycosyltransferase</keyword>
<dbReference type="Pfam" id="PF13439">
    <property type="entry name" value="Glyco_transf_4"/>
    <property type="match status" value="1"/>
</dbReference>
<dbReference type="EC" id="2.4.-.-" evidence="3"/>
<dbReference type="InterPro" id="IPR050194">
    <property type="entry name" value="Glycosyltransferase_grp1"/>
</dbReference>
<protein>
    <submittedName>
        <fullName evidence="3">Glycosyltransferase</fullName>
        <ecNumber evidence="3">2.4.-.-</ecNumber>
    </submittedName>
</protein>
<dbReference type="RefSeq" id="WP_221532351.1">
    <property type="nucleotide sequence ID" value="NZ_JAIGYP010000008.1"/>
</dbReference>
<evidence type="ECO:0000313" key="4">
    <source>
        <dbReference type="Proteomes" id="UP000700059"/>
    </source>
</evidence>
<dbReference type="Proteomes" id="UP000700059">
    <property type="component" value="Unassembled WGS sequence"/>
</dbReference>
<dbReference type="PANTHER" id="PTHR45947">
    <property type="entry name" value="SULFOQUINOVOSYL TRANSFERASE SQD2"/>
    <property type="match status" value="1"/>
</dbReference>
<dbReference type="Gene3D" id="3.40.50.2000">
    <property type="entry name" value="Glycogen Phosphorylase B"/>
    <property type="match status" value="2"/>
</dbReference>
<dbReference type="SUPFAM" id="SSF53756">
    <property type="entry name" value="UDP-Glycosyltransferase/glycogen phosphorylase"/>
    <property type="match status" value="1"/>
</dbReference>
<dbReference type="GO" id="GO:0016757">
    <property type="term" value="F:glycosyltransferase activity"/>
    <property type="evidence" value="ECO:0007669"/>
    <property type="project" value="UniProtKB-KW"/>
</dbReference>
<dbReference type="InterPro" id="IPR001296">
    <property type="entry name" value="Glyco_trans_1"/>
</dbReference>
<feature type="domain" description="Glycosyl transferase family 1" evidence="1">
    <location>
        <begin position="192"/>
        <end position="361"/>
    </location>
</feature>
<evidence type="ECO:0000259" key="2">
    <source>
        <dbReference type="Pfam" id="PF13439"/>
    </source>
</evidence>
<dbReference type="Pfam" id="PF00534">
    <property type="entry name" value="Glycos_transf_1"/>
    <property type="match status" value="1"/>
</dbReference>
<name>A0ABS7JNU6_9HELI</name>
<evidence type="ECO:0000259" key="1">
    <source>
        <dbReference type="Pfam" id="PF00534"/>
    </source>
</evidence>